<keyword evidence="1" id="KW-0472">Membrane</keyword>
<organism evidence="2 3">
    <name type="scientific">Gallaecimonas pentaromativorans</name>
    <dbReference type="NCBI Taxonomy" id="584787"/>
    <lineage>
        <taxon>Bacteria</taxon>
        <taxon>Pseudomonadati</taxon>
        <taxon>Pseudomonadota</taxon>
        <taxon>Gammaproteobacteria</taxon>
        <taxon>Enterobacterales</taxon>
        <taxon>Gallaecimonadaceae</taxon>
        <taxon>Gallaecimonas</taxon>
    </lineage>
</organism>
<keyword evidence="1" id="KW-0812">Transmembrane</keyword>
<reference evidence="2 3" key="1">
    <citation type="submission" date="2018-11" db="EMBL/GenBank/DDBJ databases">
        <title>Genomic Encyclopedia of Type Strains, Phase IV (KMG-IV): sequencing the most valuable type-strain genomes for metagenomic binning, comparative biology and taxonomic classification.</title>
        <authorList>
            <person name="Goeker M."/>
        </authorList>
    </citation>
    <scope>NUCLEOTIDE SEQUENCE [LARGE SCALE GENOMIC DNA]</scope>
    <source>
        <strain evidence="2 3">DSM 21945</strain>
    </source>
</reference>
<name>A0A3N1PQ57_9GAMM</name>
<dbReference type="RefSeq" id="WP_123420451.1">
    <property type="nucleotide sequence ID" value="NZ_RJUL01000001.1"/>
</dbReference>
<protein>
    <submittedName>
        <fullName evidence="2">Uncharacterized protein</fullName>
    </submittedName>
</protein>
<sequence length="88" mass="9792">MKCPKCQVEVKHYFAVLSGPGRFPCPHCASTVARRVNMIKVLLIGLPLLLVYIFLLNPLLSAAGIEFRYATPFIVAFASLVSVELKHY</sequence>
<accession>A0A3N1PQ57</accession>
<gene>
    <name evidence="2" type="ORF">EDC28_101329</name>
</gene>
<evidence type="ECO:0000256" key="1">
    <source>
        <dbReference type="SAM" id="Phobius"/>
    </source>
</evidence>
<feature type="transmembrane region" description="Helical" evidence="1">
    <location>
        <begin position="41"/>
        <end position="61"/>
    </location>
</feature>
<keyword evidence="3" id="KW-1185">Reference proteome</keyword>
<proteinExistence type="predicted"/>
<dbReference type="AlphaFoldDB" id="A0A3N1PQ57"/>
<evidence type="ECO:0000313" key="3">
    <source>
        <dbReference type="Proteomes" id="UP000268033"/>
    </source>
</evidence>
<keyword evidence="1" id="KW-1133">Transmembrane helix</keyword>
<dbReference type="Proteomes" id="UP000268033">
    <property type="component" value="Unassembled WGS sequence"/>
</dbReference>
<comment type="caution">
    <text evidence="2">The sequence shown here is derived from an EMBL/GenBank/DDBJ whole genome shotgun (WGS) entry which is preliminary data.</text>
</comment>
<evidence type="ECO:0000313" key="2">
    <source>
        <dbReference type="EMBL" id="ROQ30643.1"/>
    </source>
</evidence>
<dbReference type="EMBL" id="RJUL01000001">
    <property type="protein sequence ID" value="ROQ30643.1"/>
    <property type="molecule type" value="Genomic_DNA"/>
</dbReference>